<name>A0A167ZCP9_9HYPO</name>
<organism evidence="4 5">
    <name type="scientific">Moelleriella libera RCEF 2490</name>
    <dbReference type="NCBI Taxonomy" id="1081109"/>
    <lineage>
        <taxon>Eukaryota</taxon>
        <taxon>Fungi</taxon>
        <taxon>Dikarya</taxon>
        <taxon>Ascomycota</taxon>
        <taxon>Pezizomycotina</taxon>
        <taxon>Sordariomycetes</taxon>
        <taxon>Hypocreomycetidae</taxon>
        <taxon>Hypocreales</taxon>
        <taxon>Clavicipitaceae</taxon>
        <taxon>Moelleriella</taxon>
    </lineage>
</organism>
<dbReference type="PANTHER" id="PTHR44051:SF3">
    <property type="entry name" value="TRANSCRIPTIONAL REGULATOR URE2"/>
    <property type="match status" value="1"/>
</dbReference>
<comment type="similarity">
    <text evidence="1">Belongs to the GST superfamily.</text>
</comment>
<dbReference type="PROSITE" id="PS50404">
    <property type="entry name" value="GST_NTER"/>
    <property type="match status" value="1"/>
</dbReference>
<evidence type="ECO:0000313" key="4">
    <source>
        <dbReference type="EMBL" id="KZZ92485.1"/>
    </source>
</evidence>
<dbReference type="Pfam" id="PF02798">
    <property type="entry name" value="GST_N"/>
    <property type="match status" value="1"/>
</dbReference>
<dbReference type="PROSITE" id="PS50405">
    <property type="entry name" value="GST_CTER"/>
    <property type="match status" value="1"/>
</dbReference>
<comment type="caution">
    <text evidence="4">The sequence shown here is derived from an EMBL/GenBank/DDBJ whole genome shotgun (WGS) entry which is preliminary data.</text>
</comment>
<dbReference type="InterPro" id="IPR040079">
    <property type="entry name" value="Glutathione_S-Trfase"/>
</dbReference>
<dbReference type="SFLD" id="SFLDS00019">
    <property type="entry name" value="Glutathione_Transferase_(cytos"/>
    <property type="match status" value="1"/>
</dbReference>
<feature type="domain" description="GST C-terminal" evidence="3">
    <location>
        <begin position="69"/>
        <end position="195"/>
    </location>
</feature>
<proteinExistence type="inferred from homology"/>
<dbReference type="Proteomes" id="UP000078544">
    <property type="component" value="Unassembled WGS sequence"/>
</dbReference>
<dbReference type="Pfam" id="PF14497">
    <property type="entry name" value="GST_C_3"/>
    <property type="match status" value="1"/>
</dbReference>
<evidence type="ECO:0000259" key="3">
    <source>
        <dbReference type="PROSITE" id="PS50405"/>
    </source>
</evidence>
<dbReference type="EMBL" id="AZGY01000015">
    <property type="protein sequence ID" value="KZZ92485.1"/>
    <property type="molecule type" value="Genomic_DNA"/>
</dbReference>
<feature type="domain" description="GST N-terminal" evidence="2">
    <location>
        <begin position="5"/>
        <end position="86"/>
    </location>
</feature>
<keyword evidence="5" id="KW-1185">Reference proteome</keyword>
<dbReference type="Gene3D" id="1.20.1050.130">
    <property type="match status" value="1"/>
</dbReference>
<sequence>MANIIPLKLYSHAGGPNPWKVAIILEELGLPYESKLLDFSQVKQEPYVSLNPNGRVPALEDPNANITLWEAEKYQTRVWEHFQMSGQGPYFGQLIWFTRYHPEQVESAKERYANEVKRVTGVIDAHLKKQKTKYLVGDKLTYADLMFVPWAHVMATFPGLDLSQYETYGAWLKSLTDRPAVAKILKDREEAMAASK</sequence>
<dbReference type="AlphaFoldDB" id="A0A167ZCP9"/>
<accession>A0A167ZCP9</accession>
<dbReference type="InterPro" id="IPR036249">
    <property type="entry name" value="Thioredoxin-like_sf"/>
</dbReference>
<dbReference type="STRING" id="1081109.A0A167ZCP9"/>
<dbReference type="OrthoDB" id="422574at2759"/>
<gene>
    <name evidence="4" type="ORF">AAL_06111</name>
</gene>
<dbReference type="SUPFAM" id="SSF52833">
    <property type="entry name" value="Thioredoxin-like"/>
    <property type="match status" value="1"/>
</dbReference>
<dbReference type="GO" id="GO:0016740">
    <property type="term" value="F:transferase activity"/>
    <property type="evidence" value="ECO:0007669"/>
    <property type="project" value="UniProtKB-KW"/>
</dbReference>
<evidence type="ECO:0000259" key="2">
    <source>
        <dbReference type="PROSITE" id="PS50404"/>
    </source>
</evidence>
<dbReference type="SUPFAM" id="SSF47616">
    <property type="entry name" value="GST C-terminal domain-like"/>
    <property type="match status" value="1"/>
</dbReference>
<evidence type="ECO:0000313" key="5">
    <source>
        <dbReference type="Proteomes" id="UP000078544"/>
    </source>
</evidence>
<dbReference type="InterPro" id="IPR004045">
    <property type="entry name" value="Glutathione_S-Trfase_N"/>
</dbReference>
<dbReference type="Gene3D" id="1.20.1050.10">
    <property type="match status" value="1"/>
</dbReference>
<dbReference type="PANTHER" id="PTHR44051">
    <property type="entry name" value="GLUTATHIONE S-TRANSFERASE-RELATED"/>
    <property type="match status" value="1"/>
</dbReference>
<dbReference type="InterPro" id="IPR004046">
    <property type="entry name" value="GST_C"/>
</dbReference>
<dbReference type="InterPro" id="IPR010987">
    <property type="entry name" value="Glutathione-S-Trfase_C-like"/>
</dbReference>
<protein>
    <submittedName>
        <fullName evidence="4">Glutathione-s-transferase theta, gst</fullName>
    </submittedName>
</protein>
<keyword evidence="4" id="KW-0808">Transferase</keyword>
<dbReference type="InterPro" id="IPR036282">
    <property type="entry name" value="Glutathione-S-Trfase_C_sf"/>
</dbReference>
<evidence type="ECO:0000256" key="1">
    <source>
        <dbReference type="ARBA" id="ARBA00007409"/>
    </source>
</evidence>
<reference evidence="4 5" key="1">
    <citation type="journal article" date="2016" name="Genome Biol. Evol.">
        <title>Divergent and convergent evolution of fungal pathogenicity.</title>
        <authorList>
            <person name="Shang Y."/>
            <person name="Xiao G."/>
            <person name="Zheng P."/>
            <person name="Cen K."/>
            <person name="Zhan S."/>
            <person name="Wang C."/>
        </authorList>
    </citation>
    <scope>NUCLEOTIDE SEQUENCE [LARGE SCALE GENOMIC DNA]</scope>
    <source>
        <strain evidence="4 5">RCEF 2490</strain>
    </source>
</reference>
<dbReference type="CDD" id="cd03048">
    <property type="entry name" value="GST_N_Ure2p_like"/>
    <property type="match status" value="1"/>
</dbReference>